<evidence type="ECO:0000313" key="1">
    <source>
        <dbReference type="EMBL" id="KAI3762402.1"/>
    </source>
</evidence>
<reference evidence="1 2" key="2">
    <citation type="journal article" date="2022" name="Mol. Ecol. Resour.">
        <title>The genomes of chicory, endive, great burdock and yacon provide insights into Asteraceae paleo-polyploidization history and plant inulin production.</title>
        <authorList>
            <person name="Fan W."/>
            <person name="Wang S."/>
            <person name="Wang H."/>
            <person name="Wang A."/>
            <person name="Jiang F."/>
            <person name="Liu H."/>
            <person name="Zhao H."/>
            <person name="Xu D."/>
            <person name="Zhang Y."/>
        </authorList>
    </citation>
    <scope>NUCLEOTIDE SEQUENCE [LARGE SCALE GENOMIC DNA]</scope>
    <source>
        <strain evidence="2">cv. Yunnan</strain>
        <tissue evidence="1">Leaves</tissue>
    </source>
</reference>
<reference evidence="2" key="1">
    <citation type="journal article" date="2022" name="Mol. Ecol. Resour.">
        <title>The genomes of chicory, endive, great burdock and yacon provide insights into Asteraceae palaeo-polyploidization history and plant inulin production.</title>
        <authorList>
            <person name="Fan W."/>
            <person name="Wang S."/>
            <person name="Wang H."/>
            <person name="Wang A."/>
            <person name="Jiang F."/>
            <person name="Liu H."/>
            <person name="Zhao H."/>
            <person name="Xu D."/>
            <person name="Zhang Y."/>
        </authorList>
    </citation>
    <scope>NUCLEOTIDE SEQUENCE [LARGE SCALE GENOMIC DNA]</scope>
    <source>
        <strain evidence="2">cv. Yunnan</strain>
    </source>
</reference>
<keyword evidence="2" id="KW-1185">Reference proteome</keyword>
<protein>
    <submittedName>
        <fullName evidence="1">Uncharacterized protein</fullName>
    </submittedName>
</protein>
<sequence length="86" mass="9644">MNFAFIDQKKLKLDSYIQRLIHMLLENLSSLLDSLVGINQTTKPQEASSGSIDDLIPSLRQLRVLPDMLDMPLKSITASWESGELA</sequence>
<organism evidence="1 2">
    <name type="scientific">Smallanthus sonchifolius</name>
    <dbReference type="NCBI Taxonomy" id="185202"/>
    <lineage>
        <taxon>Eukaryota</taxon>
        <taxon>Viridiplantae</taxon>
        <taxon>Streptophyta</taxon>
        <taxon>Embryophyta</taxon>
        <taxon>Tracheophyta</taxon>
        <taxon>Spermatophyta</taxon>
        <taxon>Magnoliopsida</taxon>
        <taxon>eudicotyledons</taxon>
        <taxon>Gunneridae</taxon>
        <taxon>Pentapetalae</taxon>
        <taxon>asterids</taxon>
        <taxon>campanulids</taxon>
        <taxon>Asterales</taxon>
        <taxon>Asteraceae</taxon>
        <taxon>Asteroideae</taxon>
        <taxon>Heliantheae alliance</taxon>
        <taxon>Millerieae</taxon>
        <taxon>Smallanthus</taxon>
    </lineage>
</organism>
<dbReference type="Proteomes" id="UP001056120">
    <property type="component" value="Linkage Group LG17"/>
</dbReference>
<proteinExistence type="predicted"/>
<evidence type="ECO:0000313" key="2">
    <source>
        <dbReference type="Proteomes" id="UP001056120"/>
    </source>
</evidence>
<name>A0ACB9EVF3_9ASTR</name>
<gene>
    <name evidence="1" type="ORF">L1987_52832</name>
</gene>
<accession>A0ACB9EVF3</accession>
<comment type="caution">
    <text evidence="1">The sequence shown here is derived from an EMBL/GenBank/DDBJ whole genome shotgun (WGS) entry which is preliminary data.</text>
</comment>
<dbReference type="EMBL" id="CM042034">
    <property type="protein sequence ID" value="KAI3762402.1"/>
    <property type="molecule type" value="Genomic_DNA"/>
</dbReference>